<dbReference type="Gene3D" id="3.90.180.10">
    <property type="entry name" value="Medium-chain alcohol dehydrogenases, catalytic domain"/>
    <property type="match status" value="1"/>
</dbReference>
<accession>A0A9X3AEY5</accession>
<dbReference type="SUPFAM" id="SSF51735">
    <property type="entry name" value="NAD(P)-binding Rossmann-fold domains"/>
    <property type="match status" value="1"/>
</dbReference>
<keyword evidence="1" id="KW-0521">NADP</keyword>
<dbReference type="InterPro" id="IPR011032">
    <property type="entry name" value="GroES-like_sf"/>
</dbReference>
<dbReference type="Pfam" id="PF08240">
    <property type="entry name" value="ADH_N"/>
    <property type="match status" value="1"/>
</dbReference>
<feature type="domain" description="Enoyl reductase (ER)" evidence="2">
    <location>
        <begin position="10"/>
        <end position="299"/>
    </location>
</feature>
<dbReference type="InterPro" id="IPR036291">
    <property type="entry name" value="NAD(P)-bd_dom_sf"/>
</dbReference>
<dbReference type="AlphaFoldDB" id="A0A9X3AEY5"/>
<reference evidence="3" key="1">
    <citation type="submission" date="2022-08" db="EMBL/GenBank/DDBJ databases">
        <authorList>
            <person name="Tistechok S."/>
            <person name="Samborskyy M."/>
            <person name="Roman I."/>
        </authorList>
    </citation>
    <scope>NUCLEOTIDE SEQUENCE</scope>
    <source>
        <strain evidence="3">DSM 103496</strain>
    </source>
</reference>
<evidence type="ECO:0000313" key="4">
    <source>
        <dbReference type="Proteomes" id="UP001141259"/>
    </source>
</evidence>
<dbReference type="GO" id="GO:0016491">
    <property type="term" value="F:oxidoreductase activity"/>
    <property type="evidence" value="ECO:0007669"/>
    <property type="project" value="InterPro"/>
</dbReference>
<organism evidence="3 4">
    <name type="scientific">Umezawaea endophytica</name>
    <dbReference type="NCBI Taxonomy" id="1654476"/>
    <lineage>
        <taxon>Bacteria</taxon>
        <taxon>Bacillati</taxon>
        <taxon>Actinomycetota</taxon>
        <taxon>Actinomycetes</taxon>
        <taxon>Pseudonocardiales</taxon>
        <taxon>Pseudonocardiaceae</taxon>
        <taxon>Umezawaea</taxon>
    </lineage>
</organism>
<comment type="caution">
    <text evidence="3">The sequence shown here is derived from an EMBL/GenBank/DDBJ whole genome shotgun (WGS) entry which is preliminary data.</text>
</comment>
<dbReference type="EMBL" id="JANYMP010000005">
    <property type="protein sequence ID" value="MCS7477977.1"/>
    <property type="molecule type" value="Genomic_DNA"/>
</dbReference>
<dbReference type="RefSeq" id="WP_259623478.1">
    <property type="nucleotide sequence ID" value="NZ_JANYMP010000005.1"/>
</dbReference>
<evidence type="ECO:0000259" key="2">
    <source>
        <dbReference type="SMART" id="SM00829"/>
    </source>
</evidence>
<keyword evidence="4" id="KW-1185">Reference proteome</keyword>
<gene>
    <name evidence="3" type="ORF">NZH93_14025</name>
</gene>
<evidence type="ECO:0000256" key="1">
    <source>
        <dbReference type="ARBA" id="ARBA00022857"/>
    </source>
</evidence>
<dbReference type="Gene3D" id="3.40.50.720">
    <property type="entry name" value="NAD(P)-binding Rossmann-like Domain"/>
    <property type="match status" value="1"/>
</dbReference>
<dbReference type="InterPro" id="IPR051603">
    <property type="entry name" value="Zinc-ADH_QOR/CCCR"/>
</dbReference>
<dbReference type="SUPFAM" id="SSF50129">
    <property type="entry name" value="GroES-like"/>
    <property type="match status" value="1"/>
</dbReference>
<name>A0A9X3AEY5_9PSEU</name>
<sequence length="301" mass="30045">MKAWALTAFGGPDGFTPVDIATPEAGPGQVLVRTAAIGINGLECKIRAGWLEREFPTPLPAVLGKEFAGTVVALGDGAAGFSVGDRVVGFADSGTYAEHAVARTGALAVLPDALAFADAVTLPVAVETAVRGIRALGVRAGWTVVVNGAAGAVGGTAVQLLVRQGATVIGTASEPNHEHLTALGATPVAYGPGVAARIRDHGAVDAVFDVTGHGFAATAVELTGDPRRVLTIADFAAAALGVLTSTGPAAPTAEPFAPVVALAAAGGFRTVVDRVFPFADLPAAHVRSDGGHVRGKVVVTC</sequence>
<dbReference type="InterPro" id="IPR020843">
    <property type="entry name" value="ER"/>
</dbReference>
<dbReference type="SMART" id="SM00829">
    <property type="entry name" value="PKS_ER"/>
    <property type="match status" value="1"/>
</dbReference>
<dbReference type="InterPro" id="IPR013154">
    <property type="entry name" value="ADH-like_N"/>
</dbReference>
<dbReference type="Pfam" id="PF13602">
    <property type="entry name" value="ADH_zinc_N_2"/>
    <property type="match status" value="1"/>
</dbReference>
<protein>
    <submittedName>
        <fullName evidence="3">NADP-dependent oxidoreductase</fullName>
    </submittedName>
</protein>
<dbReference type="PANTHER" id="PTHR44154:SF1">
    <property type="entry name" value="QUINONE OXIDOREDUCTASE"/>
    <property type="match status" value="1"/>
</dbReference>
<dbReference type="PANTHER" id="PTHR44154">
    <property type="entry name" value="QUINONE OXIDOREDUCTASE"/>
    <property type="match status" value="1"/>
</dbReference>
<evidence type="ECO:0000313" key="3">
    <source>
        <dbReference type="EMBL" id="MCS7477977.1"/>
    </source>
</evidence>
<proteinExistence type="predicted"/>
<dbReference type="Proteomes" id="UP001141259">
    <property type="component" value="Unassembled WGS sequence"/>
</dbReference>
<dbReference type="CDD" id="cd05289">
    <property type="entry name" value="MDR_like_2"/>
    <property type="match status" value="1"/>
</dbReference>